<reference evidence="2" key="1">
    <citation type="submission" date="2022-07" db="EMBL/GenBank/DDBJ databases">
        <title>FELIX.</title>
        <authorList>
            <person name="Wan K.H."/>
            <person name="Park S."/>
            <person name="Lawrence Q."/>
            <person name="Eichenberger J.P."/>
            <person name="Booth B.W."/>
            <person name="Piaggio A.J."/>
            <person name="Chandler J.C."/>
            <person name="Franklin A.B."/>
            <person name="Celniker S.E."/>
        </authorList>
    </citation>
    <scope>NUCLEOTIDE SEQUENCE</scope>
    <source>
        <strain evidence="2">QA-1986 374</strain>
    </source>
</reference>
<dbReference type="InterPro" id="IPR052524">
    <property type="entry name" value="MFS_Cyanate_Porter"/>
</dbReference>
<keyword evidence="3" id="KW-1185">Reference proteome</keyword>
<feature type="transmembrane region" description="Helical" evidence="1">
    <location>
        <begin position="58"/>
        <end position="75"/>
    </location>
</feature>
<evidence type="ECO:0000256" key="1">
    <source>
        <dbReference type="SAM" id="Phobius"/>
    </source>
</evidence>
<dbReference type="PANTHER" id="PTHR23523">
    <property type="match status" value="1"/>
</dbReference>
<protein>
    <recommendedName>
        <fullName evidence="4">MFS transporter</fullName>
    </recommendedName>
</protein>
<keyword evidence="1" id="KW-1133">Transmembrane helix</keyword>
<dbReference type="RefSeq" id="WP_256706586.1">
    <property type="nucleotide sequence ID" value="NZ_CP101914.1"/>
</dbReference>
<dbReference type="PANTHER" id="PTHR23523:SF2">
    <property type="entry name" value="2-NITROIMIDAZOLE TRANSPORTER"/>
    <property type="match status" value="1"/>
</dbReference>
<proteinExistence type="predicted"/>
<keyword evidence="1" id="KW-0472">Membrane</keyword>
<keyword evidence="1" id="KW-0812">Transmembrane</keyword>
<name>A0ABY5JLZ7_9BACI</name>
<sequence>MEKKRVKAKNSLSLEASSNKRILYLITIMVIGFNLRPAITSVGPLLGTIRDQIGLENWSAGTITSLPLIAAAPWIQ</sequence>
<dbReference type="EMBL" id="CP101914">
    <property type="protein sequence ID" value="UUI01156.1"/>
    <property type="molecule type" value="Genomic_DNA"/>
</dbReference>
<evidence type="ECO:0000313" key="2">
    <source>
        <dbReference type="EMBL" id="UUI01156.1"/>
    </source>
</evidence>
<organism evidence="2 3">
    <name type="scientific">Oceanobacillus jeddahense</name>
    <dbReference type="NCBI Taxonomy" id="1462527"/>
    <lineage>
        <taxon>Bacteria</taxon>
        <taxon>Bacillati</taxon>
        <taxon>Bacillota</taxon>
        <taxon>Bacilli</taxon>
        <taxon>Bacillales</taxon>
        <taxon>Bacillaceae</taxon>
        <taxon>Oceanobacillus</taxon>
    </lineage>
</organism>
<evidence type="ECO:0000313" key="3">
    <source>
        <dbReference type="Proteomes" id="UP001059773"/>
    </source>
</evidence>
<dbReference type="Proteomes" id="UP001059773">
    <property type="component" value="Chromosome"/>
</dbReference>
<feature type="transmembrane region" description="Helical" evidence="1">
    <location>
        <begin position="21"/>
        <end position="38"/>
    </location>
</feature>
<accession>A0ABY5JLZ7</accession>
<gene>
    <name evidence="2" type="ORF">NP439_13910</name>
</gene>
<evidence type="ECO:0008006" key="4">
    <source>
        <dbReference type="Google" id="ProtNLM"/>
    </source>
</evidence>